<dbReference type="SUPFAM" id="SSF54928">
    <property type="entry name" value="RNA-binding domain, RBD"/>
    <property type="match status" value="1"/>
</dbReference>
<feature type="region of interest" description="Disordered" evidence="2">
    <location>
        <begin position="749"/>
        <end position="769"/>
    </location>
</feature>
<dbReference type="AlphaFoldDB" id="A0A1A0HJ37"/>
<dbReference type="Gene3D" id="3.30.70.330">
    <property type="match status" value="2"/>
</dbReference>
<dbReference type="PANTHER" id="PTHR14089">
    <property type="entry name" value="PRE-MRNA-SPLICING FACTOR RBM22"/>
    <property type="match status" value="1"/>
</dbReference>
<feature type="domain" description="RRM" evidence="3">
    <location>
        <begin position="638"/>
        <end position="709"/>
    </location>
</feature>
<dbReference type="PANTHER" id="PTHR14089:SF8">
    <property type="entry name" value="RNA-BINDING PROTEIN MRN1"/>
    <property type="match status" value="1"/>
</dbReference>
<sequence>MYLAHPNFRKQALQYHELLHGQMYAAQVPQQVQLPMSPMDYSYSQLMLPANLLATPSPYVSHSSFAQVFQPPALPFVASPGGFSAGPGAAARTYSQPSLLLHASLEHLSFSRTVLLTGLSAALSVREILDHIDHGPLEAVTLTPEDTRLREATGPWESTSSETAPSESTFSEIAPSESTFSEIAPSETTPSKTAPSETTGTAAHNAAPKDATQSCALSFVNTYISYNFHQKYAKSPGHLKTLRSALAGSARLQIAAPNPASLDVMRVKTLNYIMEFNATRALGAVFRILDPDLVPLMEKAFRVRAARFGSIEHIVVSEDGDVLELEFVVHFTCIDAAIGLYEHYSSRIASASPGVAPPDDDRDDLVQLACLAVTFQPDRCDRTPLFYTRQPRLATRLPLSDAGLLVLVLSEQKRPLALHGPRFPLHSMSQLSLVGRASPPGFKAMDEASHHSSEAVDPHAGGPSRSVGSAGSHFGSDDSCPPSLNMGPTEYFPDQSFDSVHSSFAPDSYLHGPPGPYLGGVNAPYVSRRLRNHRSDSLSSCNRTIYLGNLHPKTTVEEIANNVRAGGLVELIKHYQSRRVCFITFVDPAVALKFYLSYQVLHQLVIRDSEITVNWGQVHSGPLPRKIACAVSSGASRNVYIGFRMGRQGPPDLKIPDESTLRRDFSKFGPMEQINHLRKKDCGFMNFLDISDAIEVVECFDMRDATRISAIVGDEGQFYEKYRHFKISYGKDRCGNALKFSYVKRDKVPETSARPASGKGSSNNITSHKKVDSIDEEAAYVFGISTNAVHECKSSLSMNAFAESTMIQDDDSATSPEPDKAADEKPRLSPSRPENTGRQESQNGGSTAMLEAAPGFDGRDPDDHLYENDDEEEEDDDDISIIINPEVDDPSFLGRKKPSRKKPQKIYHNNFELSDLLNAAFSANAASVESFSPNNSFTQLPHGASVYGMPHRPPIAPMQHLRHHPGELSFAPSPPLQGGVYGHGAPYGSGSQVMAEYLARSLHENYLYAASVLDENSVDNIRDLRKPTGGYVKK</sequence>
<evidence type="ECO:0000313" key="5">
    <source>
        <dbReference type="Proteomes" id="UP000092555"/>
    </source>
</evidence>
<feature type="compositionally biased region" description="Low complexity" evidence="2">
    <location>
        <begin position="157"/>
        <end position="172"/>
    </location>
</feature>
<accession>A0A1A0HJ37</accession>
<protein>
    <recommendedName>
        <fullName evidence="3">RRM domain-containing protein</fullName>
    </recommendedName>
</protein>
<evidence type="ECO:0000259" key="3">
    <source>
        <dbReference type="SMART" id="SM00360"/>
    </source>
</evidence>
<dbReference type="STRING" id="869754.A0A1A0HJ37"/>
<feature type="compositionally biased region" description="Polar residues" evidence="2">
    <location>
        <begin position="832"/>
        <end position="846"/>
    </location>
</feature>
<feature type="compositionally biased region" description="Basic residues" evidence="2">
    <location>
        <begin position="894"/>
        <end position="903"/>
    </location>
</feature>
<dbReference type="InterPro" id="IPR012677">
    <property type="entry name" value="Nucleotide-bd_a/b_plait_sf"/>
</dbReference>
<keyword evidence="5" id="KW-1185">Reference proteome</keyword>
<dbReference type="InterPro" id="IPR000504">
    <property type="entry name" value="RRM_dom"/>
</dbReference>
<evidence type="ECO:0000256" key="2">
    <source>
        <dbReference type="SAM" id="MobiDB-lite"/>
    </source>
</evidence>
<dbReference type="Proteomes" id="UP000092555">
    <property type="component" value="Unassembled WGS sequence"/>
</dbReference>
<feature type="domain" description="RRM" evidence="3">
    <location>
        <begin position="544"/>
        <end position="614"/>
    </location>
</feature>
<proteinExistence type="predicted"/>
<feature type="region of interest" description="Disordered" evidence="2">
    <location>
        <begin position="441"/>
        <end position="485"/>
    </location>
</feature>
<dbReference type="RefSeq" id="XP_018714334.1">
    <property type="nucleotide sequence ID" value="XM_018853984.1"/>
</dbReference>
<dbReference type="InterPro" id="IPR035979">
    <property type="entry name" value="RBD_domain_sf"/>
</dbReference>
<name>A0A1A0HJ37_9ASCO</name>
<feature type="region of interest" description="Disordered" evidence="2">
    <location>
        <begin position="806"/>
        <end position="903"/>
    </location>
</feature>
<reference evidence="4 5" key="1">
    <citation type="submission" date="2016-05" db="EMBL/GenBank/DDBJ databases">
        <title>Comparative genomics of biotechnologically important yeasts.</title>
        <authorList>
            <consortium name="DOE Joint Genome Institute"/>
            <person name="Riley R."/>
            <person name="Haridas S."/>
            <person name="Wolfe K.H."/>
            <person name="Lopes M.R."/>
            <person name="Hittinger C.T."/>
            <person name="Goker M."/>
            <person name="Salamov A."/>
            <person name="Wisecaver J."/>
            <person name="Long T.M."/>
            <person name="Aerts A.L."/>
            <person name="Barry K."/>
            <person name="Choi C."/>
            <person name="Clum A."/>
            <person name="Coughlan A.Y."/>
            <person name="Deshpande S."/>
            <person name="Douglass A.P."/>
            <person name="Hanson S.J."/>
            <person name="Klenk H.-P."/>
            <person name="LaButti K."/>
            <person name="Lapidus A."/>
            <person name="Lindquist E."/>
            <person name="Lipzen A."/>
            <person name="Meier-kolthoff J.P."/>
            <person name="Ohm R.A."/>
            <person name="Otillar R.P."/>
            <person name="Pangilinan J."/>
            <person name="Peng Y."/>
            <person name="Rokas A."/>
            <person name="Rosa C.A."/>
            <person name="Scheuner C."/>
            <person name="Sibirny A.A."/>
            <person name="Slot J.C."/>
            <person name="Stielow J.B."/>
            <person name="Sun H."/>
            <person name="Kurtzman C.P."/>
            <person name="Blackwell M."/>
            <person name="Grigoriev I.V."/>
            <person name="Jeffries T.W."/>
        </authorList>
    </citation>
    <scope>NUCLEOTIDE SEQUENCE [LARGE SCALE GENOMIC DNA]</scope>
    <source>
        <strain evidence="4 5">NRRL YB-4993</strain>
    </source>
</reference>
<dbReference type="GO" id="GO:0010494">
    <property type="term" value="C:cytoplasmic stress granule"/>
    <property type="evidence" value="ECO:0007669"/>
    <property type="project" value="TreeGrafter"/>
</dbReference>
<comment type="caution">
    <text evidence="4">The sequence shown here is derived from an EMBL/GenBank/DDBJ whole genome shotgun (WGS) entry which is preliminary data.</text>
</comment>
<dbReference type="InterPro" id="IPR039171">
    <property type="entry name" value="Cwc2/Slt11"/>
</dbReference>
<feature type="compositionally biased region" description="Basic and acidic residues" evidence="2">
    <location>
        <begin position="444"/>
        <end position="457"/>
    </location>
</feature>
<dbReference type="OrthoDB" id="6407164at2759"/>
<dbReference type="EMBL" id="LXTC01000001">
    <property type="protein sequence ID" value="OBA23853.1"/>
    <property type="molecule type" value="Genomic_DNA"/>
</dbReference>
<dbReference type="SMART" id="SM00360">
    <property type="entry name" value="RRM"/>
    <property type="match status" value="2"/>
</dbReference>
<feature type="region of interest" description="Disordered" evidence="2">
    <location>
        <begin position="146"/>
        <end position="207"/>
    </location>
</feature>
<keyword evidence="1" id="KW-0694">RNA-binding</keyword>
<feature type="compositionally biased region" description="Polar residues" evidence="2">
    <location>
        <begin position="176"/>
        <end position="202"/>
    </location>
</feature>
<feature type="compositionally biased region" description="Acidic residues" evidence="2">
    <location>
        <begin position="868"/>
        <end position="879"/>
    </location>
</feature>
<dbReference type="GeneID" id="30026960"/>
<feature type="compositionally biased region" description="Basic and acidic residues" evidence="2">
    <location>
        <begin position="857"/>
        <end position="867"/>
    </location>
</feature>
<feature type="compositionally biased region" description="Basic and acidic residues" evidence="2">
    <location>
        <begin position="817"/>
        <end position="827"/>
    </location>
</feature>
<evidence type="ECO:0000313" key="4">
    <source>
        <dbReference type="EMBL" id="OBA23853.1"/>
    </source>
</evidence>
<organism evidence="4 5">
    <name type="scientific">Metschnikowia bicuspidata var. bicuspidata NRRL YB-4993</name>
    <dbReference type="NCBI Taxonomy" id="869754"/>
    <lineage>
        <taxon>Eukaryota</taxon>
        <taxon>Fungi</taxon>
        <taxon>Dikarya</taxon>
        <taxon>Ascomycota</taxon>
        <taxon>Saccharomycotina</taxon>
        <taxon>Pichiomycetes</taxon>
        <taxon>Metschnikowiaceae</taxon>
        <taxon>Metschnikowia</taxon>
    </lineage>
</organism>
<dbReference type="GO" id="GO:0003729">
    <property type="term" value="F:mRNA binding"/>
    <property type="evidence" value="ECO:0007669"/>
    <property type="project" value="TreeGrafter"/>
</dbReference>
<gene>
    <name evidence="4" type="ORF">METBIDRAFT_114381</name>
</gene>
<evidence type="ECO:0000256" key="1">
    <source>
        <dbReference type="ARBA" id="ARBA00022884"/>
    </source>
</evidence>